<name>A0A3E1RCJ3_9BURK</name>
<comment type="function">
    <text evidence="1 11">Condensation of UDP-2,3-diacylglucosamine and 2,3-diacylglucosamine-1-phosphate to form lipid A disaccharide, a precursor of lipid A, a phosphorylated glycolipid that anchors the lipopolysaccharide to the outer membrane of the cell.</text>
</comment>
<comment type="catalytic activity">
    <reaction evidence="10 11">
        <text>a lipid X + a UDP-2-N,3-O-bis[(3R)-3-hydroxyacyl]-alpha-D-glucosamine = a lipid A disaccharide + UDP + H(+)</text>
        <dbReference type="Rhea" id="RHEA:67828"/>
        <dbReference type="ChEBI" id="CHEBI:15378"/>
        <dbReference type="ChEBI" id="CHEBI:58223"/>
        <dbReference type="ChEBI" id="CHEBI:137748"/>
        <dbReference type="ChEBI" id="CHEBI:176338"/>
        <dbReference type="ChEBI" id="CHEBI:176343"/>
        <dbReference type="EC" id="2.4.1.182"/>
    </reaction>
</comment>
<evidence type="ECO:0000256" key="2">
    <source>
        <dbReference type="ARBA" id="ARBA00007868"/>
    </source>
</evidence>
<evidence type="ECO:0000256" key="10">
    <source>
        <dbReference type="ARBA" id="ARBA00048975"/>
    </source>
</evidence>
<dbReference type="InterPro" id="IPR003835">
    <property type="entry name" value="Glyco_trans_19"/>
</dbReference>
<dbReference type="PANTHER" id="PTHR30372">
    <property type="entry name" value="LIPID-A-DISACCHARIDE SYNTHASE"/>
    <property type="match status" value="1"/>
</dbReference>
<evidence type="ECO:0000256" key="9">
    <source>
        <dbReference type="ARBA" id="ARBA00023098"/>
    </source>
</evidence>
<dbReference type="NCBIfam" id="TIGR00215">
    <property type="entry name" value="lpxB"/>
    <property type="match status" value="1"/>
</dbReference>
<proteinExistence type="inferred from homology"/>
<keyword evidence="6 11" id="KW-0441">Lipid A biosynthesis</keyword>
<dbReference type="EMBL" id="QFZK01000005">
    <property type="protein sequence ID" value="RFO97084.1"/>
    <property type="molecule type" value="Genomic_DNA"/>
</dbReference>
<evidence type="ECO:0000313" key="12">
    <source>
        <dbReference type="EMBL" id="RFO97084.1"/>
    </source>
</evidence>
<gene>
    <name evidence="11 12" type="primary">lpxB</name>
    <name evidence="12" type="ORF">DIC66_10670</name>
</gene>
<accession>A0A3E1RCJ3</accession>
<dbReference type="GO" id="GO:0005543">
    <property type="term" value="F:phospholipid binding"/>
    <property type="evidence" value="ECO:0007669"/>
    <property type="project" value="TreeGrafter"/>
</dbReference>
<dbReference type="EC" id="2.4.1.182" evidence="3 11"/>
<dbReference type="OrthoDB" id="9801642at2"/>
<dbReference type="PANTHER" id="PTHR30372:SF4">
    <property type="entry name" value="LIPID-A-DISACCHARIDE SYNTHASE, MITOCHONDRIAL-RELATED"/>
    <property type="match status" value="1"/>
</dbReference>
<evidence type="ECO:0000313" key="13">
    <source>
        <dbReference type="Proteomes" id="UP000260665"/>
    </source>
</evidence>
<dbReference type="Pfam" id="PF02684">
    <property type="entry name" value="LpxB"/>
    <property type="match status" value="1"/>
</dbReference>
<evidence type="ECO:0000256" key="4">
    <source>
        <dbReference type="ARBA" id="ARBA00020902"/>
    </source>
</evidence>
<dbReference type="GO" id="GO:0016020">
    <property type="term" value="C:membrane"/>
    <property type="evidence" value="ECO:0007669"/>
    <property type="project" value="GOC"/>
</dbReference>
<keyword evidence="5 11" id="KW-0444">Lipid biosynthesis</keyword>
<evidence type="ECO:0000256" key="1">
    <source>
        <dbReference type="ARBA" id="ARBA00002056"/>
    </source>
</evidence>
<evidence type="ECO:0000256" key="6">
    <source>
        <dbReference type="ARBA" id="ARBA00022556"/>
    </source>
</evidence>
<evidence type="ECO:0000256" key="3">
    <source>
        <dbReference type="ARBA" id="ARBA00012687"/>
    </source>
</evidence>
<organism evidence="12 13">
    <name type="scientific">Rhodoferax lacus</name>
    <dbReference type="NCBI Taxonomy" id="2184758"/>
    <lineage>
        <taxon>Bacteria</taxon>
        <taxon>Pseudomonadati</taxon>
        <taxon>Pseudomonadota</taxon>
        <taxon>Betaproteobacteria</taxon>
        <taxon>Burkholderiales</taxon>
        <taxon>Comamonadaceae</taxon>
        <taxon>Rhodoferax</taxon>
    </lineage>
</organism>
<dbReference type="Gene3D" id="3.40.50.2000">
    <property type="entry name" value="Glycogen Phosphorylase B"/>
    <property type="match status" value="1"/>
</dbReference>
<sequence>MVAGEVSGDLLSGLLLGGLKARWPDLTSMGIGGPHMERLGFQAWWSFQKLAVHGFNWELLRRYREIVGIRDQMRKRLLKERPDIFIGTDAPDFNFKLEEDLRAAGIKTVHFVCPSVWAWRPERMEKIRRSADHVLCIFPFEPELLARHGIAATYVGHPLANVIPMEPDRAAARLALGLDATAPLVAILPGSRRSEISHLAERFIRAAALIRAAQPTTRFVLPVVPGFRAVIESLVQQCGLQDSVTILDGQSHAALAACDVTLIASGTATLEAALYKRPMVIAYHQNWLSWQIMRRKRLQPWVGLPNILCAEFVVPELLQDAATPQALADATLAWLDAPSQDPQRLQALQTQFVALHHSLQRDTATIATDAIQKVLQS</sequence>
<dbReference type="SUPFAM" id="SSF53756">
    <property type="entry name" value="UDP-Glycosyltransferase/glycogen phosphorylase"/>
    <property type="match status" value="1"/>
</dbReference>
<comment type="similarity">
    <text evidence="2 11">Belongs to the LpxB family.</text>
</comment>
<evidence type="ECO:0000256" key="11">
    <source>
        <dbReference type="HAMAP-Rule" id="MF_00392"/>
    </source>
</evidence>
<evidence type="ECO:0000256" key="5">
    <source>
        <dbReference type="ARBA" id="ARBA00022516"/>
    </source>
</evidence>
<dbReference type="GO" id="GO:0008915">
    <property type="term" value="F:lipid-A-disaccharide synthase activity"/>
    <property type="evidence" value="ECO:0007669"/>
    <property type="project" value="UniProtKB-UniRule"/>
</dbReference>
<protein>
    <recommendedName>
        <fullName evidence="4 11">Lipid-A-disaccharide synthase</fullName>
        <ecNumber evidence="3 11">2.4.1.182</ecNumber>
    </recommendedName>
</protein>
<evidence type="ECO:0000256" key="8">
    <source>
        <dbReference type="ARBA" id="ARBA00022679"/>
    </source>
</evidence>
<comment type="pathway">
    <text evidence="11">Bacterial outer membrane biogenesis; LPS lipid A biosynthesis.</text>
</comment>
<dbReference type="GO" id="GO:0009245">
    <property type="term" value="P:lipid A biosynthetic process"/>
    <property type="evidence" value="ECO:0007669"/>
    <property type="project" value="UniProtKB-UniRule"/>
</dbReference>
<dbReference type="HAMAP" id="MF_00392">
    <property type="entry name" value="LpxB"/>
    <property type="match status" value="1"/>
</dbReference>
<evidence type="ECO:0000256" key="7">
    <source>
        <dbReference type="ARBA" id="ARBA00022676"/>
    </source>
</evidence>
<reference evidence="12 13" key="1">
    <citation type="submission" date="2018-05" db="EMBL/GenBank/DDBJ databases">
        <title>Rhodoferax soyangensis sp.nov., isolated from an oligotrophic freshwater lake.</title>
        <authorList>
            <person name="Park M."/>
        </authorList>
    </citation>
    <scope>NUCLEOTIDE SEQUENCE [LARGE SCALE GENOMIC DNA]</scope>
    <source>
        <strain evidence="12 13">IMCC26218</strain>
    </source>
</reference>
<keyword evidence="13" id="KW-1185">Reference proteome</keyword>
<keyword evidence="9 11" id="KW-0443">Lipid metabolism</keyword>
<comment type="caution">
    <text evidence="12">The sequence shown here is derived from an EMBL/GenBank/DDBJ whole genome shotgun (WGS) entry which is preliminary data.</text>
</comment>
<keyword evidence="7 11" id="KW-0328">Glycosyltransferase</keyword>
<dbReference type="UniPathway" id="UPA00973"/>
<dbReference type="Proteomes" id="UP000260665">
    <property type="component" value="Unassembled WGS sequence"/>
</dbReference>
<dbReference type="AlphaFoldDB" id="A0A3E1RCJ3"/>
<keyword evidence="8 11" id="KW-0808">Transferase</keyword>